<keyword evidence="3" id="KW-1185">Reference proteome</keyword>
<feature type="compositionally biased region" description="Basic and acidic residues" evidence="1">
    <location>
        <begin position="73"/>
        <end position="90"/>
    </location>
</feature>
<reference evidence="2" key="1">
    <citation type="journal article" date="2022" name="Plant J.">
        <title>Strategies of tolerance reflected in two North American maple genomes.</title>
        <authorList>
            <person name="McEvoy S.L."/>
            <person name="Sezen U.U."/>
            <person name="Trouern-Trend A."/>
            <person name="McMahon S.M."/>
            <person name="Schaberg P.G."/>
            <person name="Yang J."/>
            <person name="Wegrzyn J.L."/>
            <person name="Swenson N.G."/>
        </authorList>
    </citation>
    <scope>NUCLEOTIDE SEQUENCE</scope>
    <source>
        <strain evidence="2">91603</strain>
    </source>
</reference>
<reference evidence="2" key="2">
    <citation type="submission" date="2023-02" db="EMBL/GenBank/DDBJ databases">
        <authorList>
            <person name="Swenson N.G."/>
            <person name="Wegrzyn J.L."/>
            <person name="Mcevoy S.L."/>
        </authorList>
    </citation>
    <scope>NUCLEOTIDE SEQUENCE</scope>
    <source>
        <strain evidence="2">91603</strain>
        <tissue evidence="2">Leaf</tissue>
    </source>
</reference>
<gene>
    <name evidence="2" type="ORF">LWI28_002055</name>
</gene>
<evidence type="ECO:0000313" key="3">
    <source>
        <dbReference type="Proteomes" id="UP001064489"/>
    </source>
</evidence>
<dbReference type="AlphaFoldDB" id="A0AAD5NW78"/>
<accession>A0AAD5NW78</accession>
<dbReference type="EMBL" id="JAJSOW010000100">
    <property type="protein sequence ID" value="KAI9184879.1"/>
    <property type="molecule type" value="Genomic_DNA"/>
</dbReference>
<sequence length="215" mass="24099">MEVLHKLFVEVASSTIYSLVEAVSFMIWSPDHGGGCFRDLEIFQIVEVSSVIGFEEDDTSLEIPSNLNPTHGTEPKKEHKILSDEADLHPAESSNLNPTHGTEPKKEHKILSDKEDLDPADSDRTTEHVAQNMSEDKSDQVKEADHPEKEHKSDIVEDQNKVADQIDKRMTSIIVKMKALGSELEDLVKYDKIIENIRAKMEAVTSEVEAATKHV</sequence>
<evidence type="ECO:0000313" key="2">
    <source>
        <dbReference type="EMBL" id="KAI9184879.1"/>
    </source>
</evidence>
<feature type="compositionally biased region" description="Polar residues" evidence="1">
    <location>
        <begin position="62"/>
        <end position="71"/>
    </location>
</feature>
<proteinExistence type="predicted"/>
<name>A0AAD5NW78_ACENE</name>
<organism evidence="2 3">
    <name type="scientific">Acer negundo</name>
    <name type="common">Box elder</name>
    <dbReference type="NCBI Taxonomy" id="4023"/>
    <lineage>
        <taxon>Eukaryota</taxon>
        <taxon>Viridiplantae</taxon>
        <taxon>Streptophyta</taxon>
        <taxon>Embryophyta</taxon>
        <taxon>Tracheophyta</taxon>
        <taxon>Spermatophyta</taxon>
        <taxon>Magnoliopsida</taxon>
        <taxon>eudicotyledons</taxon>
        <taxon>Gunneridae</taxon>
        <taxon>Pentapetalae</taxon>
        <taxon>rosids</taxon>
        <taxon>malvids</taxon>
        <taxon>Sapindales</taxon>
        <taxon>Sapindaceae</taxon>
        <taxon>Hippocastanoideae</taxon>
        <taxon>Acereae</taxon>
        <taxon>Acer</taxon>
    </lineage>
</organism>
<feature type="compositionally biased region" description="Basic and acidic residues" evidence="1">
    <location>
        <begin position="134"/>
        <end position="156"/>
    </location>
</feature>
<evidence type="ECO:0000256" key="1">
    <source>
        <dbReference type="SAM" id="MobiDB-lite"/>
    </source>
</evidence>
<comment type="caution">
    <text evidence="2">The sequence shown here is derived from an EMBL/GenBank/DDBJ whole genome shotgun (WGS) entry which is preliminary data.</text>
</comment>
<protein>
    <submittedName>
        <fullName evidence="2">Uncharacterized protein</fullName>
    </submittedName>
</protein>
<dbReference type="Proteomes" id="UP001064489">
    <property type="component" value="Chromosome 3"/>
</dbReference>
<feature type="region of interest" description="Disordered" evidence="1">
    <location>
        <begin position="60"/>
        <end position="156"/>
    </location>
</feature>
<feature type="compositionally biased region" description="Basic and acidic residues" evidence="1">
    <location>
        <begin position="102"/>
        <end position="114"/>
    </location>
</feature>